<dbReference type="GO" id="GO:0016717">
    <property type="term" value="F:oxidoreductase activity, acting on paired donors, with oxidation of a pair of donors resulting in the reduction of molecular oxygen to two molecules of water"/>
    <property type="evidence" value="ECO:0007669"/>
    <property type="project" value="TreeGrafter"/>
</dbReference>
<dbReference type="Pfam" id="PF00487">
    <property type="entry name" value="FA_desaturase"/>
    <property type="match status" value="1"/>
</dbReference>
<feature type="domain" description="Fatty acid desaturase" evidence="2">
    <location>
        <begin position="2"/>
        <end position="315"/>
    </location>
</feature>
<evidence type="ECO:0000259" key="2">
    <source>
        <dbReference type="Pfam" id="PF00487"/>
    </source>
</evidence>
<name>A0A7S3TA42_EMIHU</name>
<feature type="transmembrane region" description="Helical" evidence="1">
    <location>
        <begin position="27"/>
        <end position="46"/>
    </location>
</feature>
<gene>
    <name evidence="3" type="ORF">EHUX00137_LOCUS35020</name>
</gene>
<dbReference type="EMBL" id="HBIR01044845">
    <property type="protein sequence ID" value="CAE0578502.1"/>
    <property type="molecule type" value="Transcribed_RNA"/>
</dbReference>
<evidence type="ECO:0000256" key="1">
    <source>
        <dbReference type="SAM" id="Phobius"/>
    </source>
</evidence>
<feature type="transmembrane region" description="Helical" evidence="1">
    <location>
        <begin position="125"/>
        <end position="142"/>
    </location>
</feature>
<dbReference type="InterPro" id="IPR005804">
    <property type="entry name" value="FA_desaturase_dom"/>
</dbReference>
<organism evidence="3">
    <name type="scientific">Emiliania huxleyi</name>
    <name type="common">Coccolithophore</name>
    <name type="synonym">Pontosphaera huxleyi</name>
    <dbReference type="NCBI Taxonomy" id="2903"/>
    <lineage>
        <taxon>Eukaryota</taxon>
        <taxon>Haptista</taxon>
        <taxon>Haptophyta</taxon>
        <taxon>Prymnesiophyceae</taxon>
        <taxon>Isochrysidales</taxon>
        <taxon>Noelaerhabdaceae</taxon>
        <taxon>Emiliania</taxon>
    </lineage>
</organism>
<proteinExistence type="predicted"/>
<feature type="transmembrane region" description="Helical" evidence="1">
    <location>
        <begin position="67"/>
        <end position="86"/>
    </location>
</feature>
<feature type="transmembrane region" description="Helical" evidence="1">
    <location>
        <begin position="148"/>
        <end position="170"/>
    </location>
</feature>
<sequence>MSMFSWSHQHTIGHHSDTNIPGRDPDLYHFVTGMLTMGYPGFRGSVDLRPLPKRSRVWWLQCFPRWFVWRCGLLMRMPFASFGPSLLWDVESLLAPHFAYAFLGLVPYSPLSAASLAAHSLGRTLVLWLAFVHPTVVCLVVADSWAEGAITAIAFAVVPYSIHGTLFYIFSQVSHIQPSCFVSNGVLDQSGHMPSEGARLAYHYTHDADRDAGDTHPARNESEGEPLLSLGKESARPVIATAPPSPSPARVEWAVHQVEHAVDYAVDSSLWLHLSNGLNLQVVHHLFPQVGWGHYTSLAPIVADVCAAHGVSYTTQPSFWAALRSHLSHLARVNAGADASVWVQPAPGVASQATLSALGQLDNMKTIADLATVVCREHEDQGS</sequence>
<evidence type="ECO:0000313" key="3">
    <source>
        <dbReference type="EMBL" id="CAE0578502.1"/>
    </source>
</evidence>
<dbReference type="AlphaFoldDB" id="A0A7S3TA42"/>
<reference evidence="3" key="1">
    <citation type="submission" date="2021-01" db="EMBL/GenBank/DDBJ databases">
        <authorList>
            <person name="Corre E."/>
            <person name="Pelletier E."/>
            <person name="Niang G."/>
            <person name="Scheremetjew M."/>
            <person name="Finn R."/>
            <person name="Kale V."/>
            <person name="Holt S."/>
            <person name="Cochrane G."/>
            <person name="Meng A."/>
            <person name="Brown T."/>
            <person name="Cohen L."/>
        </authorList>
    </citation>
    <scope>NUCLEOTIDE SEQUENCE</scope>
    <source>
        <strain evidence="3">379</strain>
    </source>
</reference>
<dbReference type="GO" id="GO:0016020">
    <property type="term" value="C:membrane"/>
    <property type="evidence" value="ECO:0007669"/>
    <property type="project" value="TreeGrafter"/>
</dbReference>
<dbReference type="PANTHER" id="PTHR19353:SF19">
    <property type="entry name" value="DELTA(5) FATTY ACID DESATURASE C-RELATED"/>
    <property type="match status" value="1"/>
</dbReference>
<keyword evidence="1" id="KW-0812">Transmembrane</keyword>
<dbReference type="InterPro" id="IPR012171">
    <property type="entry name" value="Fatty_acid_desaturase"/>
</dbReference>
<keyword evidence="1" id="KW-0472">Membrane</keyword>
<keyword evidence="1" id="KW-1133">Transmembrane helix</keyword>
<accession>A0A7S3TA42</accession>
<protein>
    <recommendedName>
        <fullName evidence="2">Fatty acid desaturase domain-containing protein</fullName>
    </recommendedName>
</protein>
<dbReference type="PANTHER" id="PTHR19353">
    <property type="entry name" value="FATTY ACID DESATURASE 2"/>
    <property type="match status" value="1"/>
</dbReference>
<feature type="transmembrane region" description="Helical" evidence="1">
    <location>
        <begin position="98"/>
        <end position="118"/>
    </location>
</feature>
<dbReference type="GO" id="GO:0008610">
    <property type="term" value="P:lipid biosynthetic process"/>
    <property type="evidence" value="ECO:0007669"/>
    <property type="project" value="UniProtKB-ARBA"/>
</dbReference>